<evidence type="ECO:0000313" key="2">
    <source>
        <dbReference type="Proteomes" id="UP000239649"/>
    </source>
</evidence>
<organism evidence="1 2">
    <name type="scientific">Micractinium conductrix</name>
    <dbReference type="NCBI Taxonomy" id="554055"/>
    <lineage>
        <taxon>Eukaryota</taxon>
        <taxon>Viridiplantae</taxon>
        <taxon>Chlorophyta</taxon>
        <taxon>core chlorophytes</taxon>
        <taxon>Trebouxiophyceae</taxon>
        <taxon>Chlorellales</taxon>
        <taxon>Chlorellaceae</taxon>
        <taxon>Chlorella clade</taxon>
        <taxon>Micractinium</taxon>
    </lineage>
</organism>
<dbReference type="EMBL" id="LHPF02000053">
    <property type="protein sequence ID" value="PSC67607.1"/>
    <property type="molecule type" value="Genomic_DNA"/>
</dbReference>
<dbReference type="Proteomes" id="UP000239649">
    <property type="component" value="Unassembled WGS sequence"/>
</dbReference>
<keyword evidence="2" id="KW-1185">Reference proteome</keyword>
<dbReference type="AlphaFoldDB" id="A0A2P6V0I0"/>
<protein>
    <submittedName>
        <fullName evidence="1">Ribose ABC transporter</fullName>
    </submittedName>
</protein>
<accession>A0A2P6V0I0</accession>
<gene>
    <name evidence="1" type="ORF">C2E20_8755</name>
</gene>
<sequence length="243" mass="26709">MQAATAANLTAYVPCFNGLDCNVYHVNSTAAVYAGHFSWGEQRVGARRSRFVGGRWRDPRLQASCLTVFQEPIARLESCYYSRFVQERNVTDPHYRCLSNMSAEELRQMFSEGRTRHGHGCLNESFRILGGLTEEQDLASLSAPPGTQGPLLAAAVAMTLSHLATCVPLVLERPDSLRLARHWFPQLAGAFETLGRKNAGPVERCALSDRARAALADLAAGEQLIYDAAQRRADAMLDTLQPA</sequence>
<proteinExistence type="predicted"/>
<comment type="caution">
    <text evidence="1">The sequence shown here is derived from an EMBL/GenBank/DDBJ whole genome shotgun (WGS) entry which is preliminary data.</text>
</comment>
<reference evidence="1 2" key="1">
    <citation type="journal article" date="2018" name="Plant J.">
        <title>Genome sequences of Chlorella sorokiniana UTEX 1602 and Micractinium conductrix SAG 241.80: implications to maltose excretion by a green alga.</title>
        <authorList>
            <person name="Arriola M.B."/>
            <person name="Velmurugan N."/>
            <person name="Zhang Y."/>
            <person name="Plunkett M.H."/>
            <person name="Hondzo H."/>
            <person name="Barney B.M."/>
        </authorList>
    </citation>
    <scope>NUCLEOTIDE SEQUENCE [LARGE SCALE GENOMIC DNA]</scope>
    <source>
        <strain evidence="1 2">SAG 241.80</strain>
    </source>
</reference>
<dbReference type="OrthoDB" id="409510at2759"/>
<name>A0A2P6V0I0_9CHLO</name>
<evidence type="ECO:0000313" key="1">
    <source>
        <dbReference type="EMBL" id="PSC67607.1"/>
    </source>
</evidence>